<sequence>MAKWIERIKKSCYYIVPILLLLTSVIYVYYSASSAPLDLSQRAEASTMKLTGEAVSQKTNDDKPEQDNDELDDTSTPEETPPNDYSQQEIKQPAQDPNTTKKNAISHKQQSKPNPDKPSTPNTTTNTKTKPPKKQPNPQKPETPKDNYRVVDRAEEANRYFVTTIKNNEVVTEPAYYVKITHLDKDLVVKDEEVLINGKAIEPFQGELLLQEGKNSIRITVLYQEKDKEPFYVVQEFIVHLNTTDIVIQTNLANKVVHEEQITFVAQAKIGKKKLPLTVEINGENKQPLGGATYKTTLKEGENQLVLKSAEGKLHKEERFIITFNKEKHTIHLETNLHDQRVSQTDFSFYAQASADGTKVNVQVKLNGEVVSPTKQNQYAVTLLPGKNTIQLEGTHQAEQLNKQYIIFYQDPNGSEGPKEDPLAPIVVTDLVSGSEVQGSMKNININAQSSDGSTLYERHMKVSVNDKQLSAIWTDDEKTSYRLILQEGENIVKIKVQDDNGRTTNLIYTVYSKLAKEDGYIGDITISVEASTIGIPYLIPPTKVPVYEKQEGSILLDKLLKQHGFTYSNTGNIQQSFYIARIAKPNMLQHVAIPQDLWDIVQKEADYYSETDYDVNSLGEMDFTNGAGWMYSINDVYPNYGFSDARFLDGDVVRIRYTLYYGQDINGFGGLGNSYRPNWPKEW</sequence>
<evidence type="ECO:0000313" key="3">
    <source>
        <dbReference type="EMBL" id="GGG12267.1"/>
    </source>
</evidence>
<keyword evidence="4" id="KW-1185">Reference proteome</keyword>
<dbReference type="EMBL" id="BMJT01000001">
    <property type="protein sequence ID" value="GGG12267.1"/>
    <property type="molecule type" value="Genomic_DNA"/>
</dbReference>
<keyword evidence="2" id="KW-1133">Transmembrane helix</keyword>
<gene>
    <name evidence="3" type="ORF">GCM10007425_03260</name>
</gene>
<accession>A0A917D7A4</accession>
<evidence type="ECO:0000256" key="1">
    <source>
        <dbReference type="SAM" id="MobiDB-lite"/>
    </source>
</evidence>
<feature type="compositionally biased region" description="Low complexity" evidence="1">
    <location>
        <begin position="117"/>
        <end position="129"/>
    </location>
</feature>
<keyword evidence="2" id="KW-0812">Transmembrane</keyword>
<keyword evidence="2" id="KW-0472">Membrane</keyword>
<reference evidence="3" key="1">
    <citation type="journal article" date="2014" name="Int. J. Syst. Evol. Microbiol.">
        <title>Complete genome sequence of Corynebacterium casei LMG S-19264T (=DSM 44701T), isolated from a smear-ripened cheese.</title>
        <authorList>
            <consortium name="US DOE Joint Genome Institute (JGI-PGF)"/>
            <person name="Walter F."/>
            <person name="Albersmeier A."/>
            <person name="Kalinowski J."/>
            <person name="Ruckert C."/>
        </authorList>
    </citation>
    <scope>NUCLEOTIDE SEQUENCE</scope>
    <source>
        <strain evidence="3">CGMCC 1.15760</strain>
    </source>
</reference>
<name>A0A917D7A4_9BACI</name>
<evidence type="ECO:0008006" key="5">
    <source>
        <dbReference type="Google" id="ProtNLM"/>
    </source>
</evidence>
<comment type="caution">
    <text evidence="3">The sequence shown here is derived from an EMBL/GenBank/DDBJ whole genome shotgun (WGS) entry which is preliminary data.</text>
</comment>
<reference evidence="3" key="2">
    <citation type="submission" date="2020-09" db="EMBL/GenBank/DDBJ databases">
        <authorList>
            <person name="Sun Q."/>
            <person name="Zhou Y."/>
        </authorList>
    </citation>
    <scope>NUCLEOTIDE SEQUENCE</scope>
    <source>
        <strain evidence="3">CGMCC 1.15760</strain>
    </source>
</reference>
<feature type="region of interest" description="Disordered" evidence="1">
    <location>
        <begin position="51"/>
        <end position="151"/>
    </location>
</feature>
<dbReference type="Proteomes" id="UP000616608">
    <property type="component" value="Unassembled WGS sequence"/>
</dbReference>
<evidence type="ECO:0000256" key="2">
    <source>
        <dbReference type="SAM" id="Phobius"/>
    </source>
</evidence>
<dbReference type="RefSeq" id="WP_188613265.1">
    <property type="nucleotide sequence ID" value="NZ_BMJT01000001.1"/>
</dbReference>
<dbReference type="AlphaFoldDB" id="A0A917D7A4"/>
<feature type="compositionally biased region" description="Acidic residues" evidence="1">
    <location>
        <begin position="67"/>
        <end position="76"/>
    </location>
</feature>
<feature type="compositionally biased region" description="Basic and acidic residues" evidence="1">
    <location>
        <begin position="142"/>
        <end position="151"/>
    </location>
</feature>
<evidence type="ECO:0000313" key="4">
    <source>
        <dbReference type="Proteomes" id="UP000616608"/>
    </source>
</evidence>
<organism evidence="3 4">
    <name type="scientific">Lysinibacillus alkalisoli</name>
    <dbReference type="NCBI Taxonomy" id="1911548"/>
    <lineage>
        <taxon>Bacteria</taxon>
        <taxon>Bacillati</taxon>
        <taxon>Bacillota</taxon>
        <taxon>Bacilli</taxon>
        <taxon>Bacillales</taxon>
        <taxon>Bacillaceae</taxon>
        <taxon>Lysinibacillus</taxon>
    </lineage>
</organism>
<proteinExistence type="predicted"/>
<feature type="compositionally biased region" description="Polar residues" evidence="1">
    <location>
        <begin position="83"/>
        <end position="108"/>
    </location>
</feature>
<feature type="transmembrane region" description="Helical" evidence="2">
    <location>
        <begin position="12"/>
        <end position="30"/>
    </location>
</feature>
<protein>
    <recommendedName>
        <fullName evidence="5">DUF4430 domain-containing protein</fullName>
    </recommendedName>
</protein>